<feature type="region of interest" description="Disordered" evidence="1">
    <location>
        <begin position="62"/>
        <end position="149"/>
    </location>
</feature>
<name>A0A5B7DA89_PORTR</name>
<keyword evidence="3" id="KW-1185">Reference proteome</keyword>
<comment type="caution">
    <text evidence="2">The sequence shown here is derived from an EMBL/GenBank/DDBJ whole genome shotgun (WGS) entry which is preliminary data.</text>
</comment>
<gene>
    <name evidence="2" type="ORF">E2C01_010949</name>
</gene>
<feature type="region of interest" description="Disordered" evidence="1">
    <location>
        <begin position="1"/>
        <end position="29"/>
    </location>
</feature>
<accession>A0A5B7DA89</accession>
<organism evidence="2 3">
    <name type="scientific">Portunus trituberculatus</name>
    <name type="common">Swimming crab</name>
    <name type="synonym">Neptunus trituberculatus</name>
    <dbReference type="NCBI Taxonomy" id="210409"/>
    <lineage>
        <taxon>Eukaryota</taxon>
        <taxon>Metazoa</taxon>
        <taxon>Ecdysozoa</taxon>
        <taxon>Arthropoda</taxon>
        <taxon>Crustacea</taxon>
        <taxon>Multicrustacea</taxon>
        <taxon>Malacostraca</taxon>
        <taxon>Eumalacostraca</taxon>
        <taxon>Eucarida</taxon>
        <taxon>Decapoda</taxon>
        <taxon>Pleocyemata</taxon>
        <taxon>Brachyura</taxon>
        <taxon>Eubrachyura</taxon>
        <taxon>Portunoidea</taxon>
        <taxon>Portunidae</taxon>
        <taxon>Portuninae</taxon>
        <taxon>Portunus</taxon>
    </lineage>
</organism>
<proteinExistence type="predicted"/>
<evidence type="ECO:0000256" key="1">
    <source>
        <dbReference type="SAM" id="MobiDB-lite"/>
    </source>
</evidence>
<reference evidence="2 3" key="1">
    <citation type="submission" date="2019-05" db="EMBL/GenBank/DDBJ databases">
        <title>Another draft genome of Portunus trituberculatus and its Hox gene families provides insights of decapod evolution.</title>
        <authorList>
            <person name="Jeong J.-H."/>
            <person name="Song I."/>
            <person name="Kim S."/>
            <person name="Choi T."/>
            <person name="Kim D."/>
            <person name="Ryu S."/>
            <person name="Kim W."/>
        </authorList>
    </citation>
    <scope>NUCLEOTIDE SEQUENCE [LARGE SCALE GENOMIC DNA]</scope>
    <source>
        <tissue evidence="2">Muscle</tissue>
    </source>
</reference>
<feature type="compositionally biased region" description="Basic and acidic residues" evidence="1">
    <location>
        <begin position="128"/>
        <end position="137"/>
    </location>
</feature>
<feature type="compositionally biased region" description="Polar residues" evidence="1">
    <location>
        <begin position="113"/>
        <end position="127"/>
    </location>
</feature>
<protein>
    <submittedName>
        <fullName evidence="2">Uncharacterized protein</fullName>
    </submittedName>
</protein>
<dbReference type="Proteomes" id="UP000324222">
    <property type="component" value="Unassembled WGS sequence"/>
</dbReference>
<evidence type="ECO:0000313" key="2">
    <source>
        <dbReference type="EMBL" id="MPC18076.1"/>
    </source>
</evidence>
<dbReference type="EMBL" id="VSRR010000645">
    <property type="protein sequence ID" value="MPC18076.1"/>
    <property type="molecule type" value="Genomic_DNA"/>
</dbReference>
<sequence length="149" mass="16266">MLGSRCTRLVDTSHSGDGARPATSLSPVRRPNLVEPHLFTQANSLATAAFESDLYPLKCEKPRHSVAAPPHPCRSSSSEEDADRGGVRSGTSRARAVSTRSLLASCHYRRENQTSVSKPAPPNLQQETGRRPSDNTRSHPGKNRLPRFI</sequence>
<feature type="compositionally biased region" description="Basic residues" evidence="1">
    <location>
        <begin position="139"/>
        <end position="149"/>
    </location>
</feature>
<dbReference type="AlphaFoldDB" id="A0A5B7DA89"/>
<evidence type="ECO:0000313" key="3">
    <source>
        <dbReference type="Proteomes" id="UP000324222"/>
    </source>
</evidence>